<evidence type="ECO:0000313" key="1">
    <source>
        <dbReference type="EMBL" id="GAB0189820.1"/>
    </source>
</evidence>
<gene>
    <name evidence="1" type="ORF">GRJ2_001447300</name>
</gene>
<name>A0ABC9WWK0_GRUJA</name>
<protein>
    <submittedName>
        <fullName evidence="1">Protein RIC-3</fullName>
    </submittedName>
</protein>
<proteinExistence type="predicted"/>
<sequence length="89" mass="9955">MEDPTLEQVEAPEGRCGPVGSLRWSKLLAGPVDPWREKPMPGQCKQDIILADYPDLSEPSAEELAERMEGMEDEEYLCNETLLSNPQPP</sequence>
<organism evidence="1 2">
    <name type="scientific">Grus japonensis</name>
    <name type="common">Japanese crane</name>
    <name type="synonym">Red-crowned crane</name>
    <dbReference type="NCBI Taxonomy" id="30415"/>
    <lineage>
        <taxon>Eukaryota</taxon>
        <taxon>Metazoa</taxon>
        <taxon>Chordata</taxon>
        <taxon>Craniata</taxon>
        <taxon>Vertebrata</taxon>
        <taxon>Euteleostomi</taxon>
        <taxon>Archelosauria</taxon>
        <taxon>Archosauria</taxon>
        <taxon>Dinosauria</taxon>
        <taxon>Saurischia</taxon>
        <taxon>Theropoda</taxon>
        <taxon>Coelurosauria</taxon>
        <taxon>Aves</taxon>
        <taxon>Neognathae</taxon>
        <taxon>Neoaves</taxon>
        <taxon>Gruiformes</taxon>
        <taxon>Gruidae</taxon>
        <taxon>Grus</taxon>
    </lineage>
</organism>
<comment type="caution">
    <text evidence="1">The sequence shown here is derived from an EMBL/GenBank/DDBJ whole genome shotgun (WGS) entry which is preliminary data.</text>
</comment>
<evidence type="ECO:0000313" key="2">
    <source>
        <dbReference type="Proteomes" id="UP001623348"/>
    </source>
</evidence>
<dbReference type="Proteomes" id="UP001623348">
    <property type="component" value="Unassembled WGS sequence"/>
</dbReference>
<accession>A0ABC9WWK0</accession>
<keyword evidence="2" id="KW-1185">Reference proteome</keyword>
<reference evidence="1 2" key="1">
    <citation type="submission" date="2024-06" db="EMBL/GenBank/DDBJ databases">
        <title>The draft genome of Grus japonensis, version 3.</title>
        <authorList>
            <person name="Nabeshima K."/>
            <person name="Suzuki S."/>
            <person name="Onuma M."/>
        </authorList>
    </citation>
    <scope>NUCLEOTIDE SEQUENCE [LARGE SCALE GENOMIC DNA]</scope>
    <source>
        <strain evidence="1 2">451A</strain>
    </source>
</reference>
<dbReference type="AlphaFoldDB" id="A0ABC9WWK0"/>
<dbReference type="EMBL" id="BAAFJT010000005">
    <property type="protein sequence ID" value="GAB0189820.1"/>
    <property type="molecule type" value="Genomic_DNA"/>
</dbReference>